<dbReference type="InterPro" id="IPR002110">
    <property type="entry name" value="Ankyrin_rpt"/>
</dbReference>
<dbReference type="Pfam" id="PF00992">
    <property type="entry name" value="Troponin"/>
    <property type="match status" value="1"/>
</dbReference>
<evidence type="ECO:0000256" key="3">
    <source>
        <dbReference type="ARBA" id="ARBA00023179"/>
    </source>
</evidence>
<dbReference type="SUPFAM" id="SSF90250">
    <property type="entry name" value="Troponin coil-coiled subunits"/>
    <property type="match status" value="1"/>
</dbReference>
<dbReference type="InterPro" id="IPR036770">
    <property type="entry name" value="Ankyrin_rpt-contain_sf"/>
</dbReference>
<feature type="region of interest" description="Disordered" evidence="5">
    <location>
        <begin position="145"/>
        <end position="202"/>
    </location>
</feature>
<dbReference type="PROSITE" id="PS50297">
    <property type="entry name" value="ANK_REP_REGION"/>
    <property type="match status" value="1"/>
</dbReference>
<dbReference type="Pfam" id="PF12796">
    <property type="entry name" value="Ank_2"/>
    <property type="match status" value="1"/>
</dbReference>
<dbReference type="EMBL" id="JH002840">
    <property type="protein sequence ID" value="EGW15101.1"/>
    <property type="molecule type" value="Genomic_DNA"/>
</dbReference>
<organism evidence="6 7">
    <name type="scientific">Cricetulus griseus</name>
    <name type="common">Chinese hamster</name>
    <name type="synonym">Cricetulus barabensis griseus</name>
    <dbReference type="NCBI Taxonomy" id="10029"/>
    <lineage>
        <taxon>Eukaryota</taxon>
        <taxon>Metazoa</taxon>
        <taxon>Chordata</taxon>
        <taxon>Craniata</taxon>
        <taxon>Vertebrata</taxon>
        <taxon>Euteleostomi</taxon>
        <taxon>Mammalia</taxon>
        <taxon>Eutheria</taxon>
        <taxon>Euarchontoglires</taxon>
        <taxon>Glires</taxon>
        <taxon>Rodentia</taxon>
        <taxon>Myomorpha</taxon>
        <taxon>Muroidea</taxon>
        <taxon>Cricetidae</taxon>
        <taxon>Cricetinae</taxon>
        <taxon>Cricetulus</taxon>
    </lineage>
</organism>
<keyword evidence="3" id="KW-0514">Muscle protein</keyword>
<dbReference type="InterPro" id="IPR001978">
    <property type="entry name" value="Troponin"/>
</dbReference>
<dbReference type="PANTHER" id="PTHR24179:SF27">
    <property type="entry name" value="PROTEIN PHOSPHATASE 1 REGULATORY SUBUNIT 12C"/>
    <property type="match status" value="1"/>
</dbReference>
<dbReference type="InterPro" id="IPR051226">
    <property type="entry name" value="PP1_Regulatory_Subunit"/>
</dbReference>
<dbReference type="AlphaFoldDB" id="G3IHR3"/>
<feature type="compositionally biased region" description="Polar residues" evidence="5">
    <location>
        <begin position="151"/>
        <end position="166"/>
    </location>
</feature>
<dbReference type="Gene3D" id="1.20.5.350">
    <property type="match status" value="1"/>
</dbReference>
<dbReference type="Proteomes" id="UP000001075">
    <property type="component" value="Unassembled WGS sequence"/>
</dbReference>
<protein>
    <submittedName>
        <fullName evidence="6">Protein phosphatase 1 regulatory subunit 12C</fullName>
    </submittedName>
</protein>
<dbReference type="STRING" id="10029.G3IHR3"/>
<evidence type="ECO:0000313" key="6">
    <source>
        <dbReference type="EMBL" id="EGW15101.1"/>
    </source>
</evidence>
<dbReference type="Gene3D" id="1.25.40.20">
    <property type="entry name" value="Ankyrin repeat-containing domain"/>
    <property type="match status" value="1"/>
</dbReference>
<dbReference type="GO" id="GO:0019208">
    <property type="term" value="F:phosphatase regulator activity"/>
    <property type="evidence" value="ECO:0007669"/>
    <property type="project" value="TreeGrafter"/>
</dbReference>
<evidence type="ECO:0000256" key="4">
    <source>
        <dbReference type="PROSITE-ProRule" id="PRU00023"/>
    </source>
</evidence>
<dbReference type="PaxDb" id="10029-XP_007635737.1"/>
<dbReference type="SUPFAM" id="SSF48403">
    <property type="entry name" value="Ankyrin repeat"/>
    <property type="match status" value="1"/>
</dbReference>
<name>G3IHR3_CRIGR</name>
<dbReference type="SMART" id="SM00248">
    <property type="entry name" value="ANK"/>
    <property type="match status" value="1"/>
</dbReference>
<dbReference type="eggNOG" id="KOG0505">
    <property type="taxonomic scope" value="Eukaryota"/>
</dbReference>
<keyword evidence="1" id="KW-0677">Repeat</keyword>
<accession>G3IHR3</accession>
<reference evidence="7" key="1">
    <citation type="journal article" date="2011" name="Nat. Biotechnol.">
        <title>The genomic sequence of the Chinese hamster ovary (CHO)-K1 cell line.</title>
        <authorList>
            <person name="Xu X."/>
            <person name="Nagarajan H."/>
            <person name="Lewis N.E."/>
            <person name="Pan S."/>
            <person name="Cai Z."/>
            <person name="Liu X."/>
            <person name="Chen W."/>
            <person name="Xie M."/>
            <person name="Wang W."/>
            <person name="Hammond S."/>
            <person name="Andersen M.R."/>
            <person name="Neff N."/>
            <person name="Passarelli B."/>
            <person name="Koh W."/>
            <person name="Fan H.C."/>
            <person name="Wang J."/>
            <person name="Gui Y."/>
            <person name="Lee K.H."/>
            <person name="Betenbaugh M.J."/>
            <person name="Quake S.R."/>
            <person name="Famili I."/>
            <person name="Palsson B.O."/>
            <person name="Wang J."/>
        </authorList>
    </citation>
    <scope>NUCLEOTIDE SEQUENCE [LARGE SCALE GENOMIC DNA]</scope>
    <source>
        <strain evidence="7">CHO K1 cell line</strain>
    </source>
</reference>
<evidence type="ECO:0000313" key="7">
    <source>
        <dbReference type="Proteomes" id="UP000001075"/>
    </source>
</evidence>
<feature type="repeat" description="ANK" evidence="4">
    <location>
        <begin position="88"/>
        <end position="120"/>
    </location>
</feature>
<proteinExistence type="predicted"/>
<dbReference type="PANTHER" id="PTHR24179">
    <property type="entry name" value="PROTEIN PHOSPHATASE 1 REGULATORY SUBUNIT 12"/>
    <property type="match status" value="1"/>
</dbReference>
<evidence type="ECO:0000256" key="2">
    <source>
        <dbReference type="ARBA" id="ARBA00023043"/>
    </source>
</evidence>
<dbReference type="InParanoid" id="G3IHR3"/>
<evidence type="ECO:0000256" key="5">
    <source>
        <dbReference type="SAM" id="MobiDB-lite"/>
    </source>
</evidence>
<sequence length="202" mass="23198">MKLRILSERKKPLNIDYMGEDQLREKAQELSEWIHQLESEKFDLMEKLKQQKAWLLVLQINVLYNRISHAQKLLLLQAGYDTELRDGDGWTPLHAAAHWGVEDACRLLAEHGGGMDSLTHAGQRPCDLADEEVMNLLEELAQKQEDLPKQNEASQSRGQEPQVPSNSKHRRSSVCRLSSREKISLQDLPQEPCGEPERPEQM</sequence>
<dbReference type="PROSITE" id="PS50088">
    <property type="entry name" value="ANK_REPEAT"/>
    <property type="match status" value="1"/>
</dbReference>
<keyword evidence="2 4" id="KW-0040">ANK repeat</keyword>
<dbReference type="InterPro" id="IPR038077">
    <property type="entry name" value="Troponin_sf"/>
</dbReference>
<dbReference type="GO" id="GO:0004857">
    <property type="term" value="F:enzyme inhibitor activity"/>
    <property type="evidence" value="ECO:0007669"/>
    <property type="project" value="TreeGrafter"/>
</dbReference>
<evidence type="ECO:0000256" key="1">
    <source>
        <dbReference type="ARBA" id="ARBA00022737"/>
    </source>
</evidence>
<gene>
    <name evidence="6" type="ORF">I79_023368</name>
</gene>
<dbReference type="GO" id="GO:0005861">
    <property type="term" value="C:troponin complex"/>
    <property type="evidence" value="ECO:0007669"/>
    <property type="project" value="InterPro"/>
</dbReference>